<protein>
    <submittedName>
        <fullName evidence="1">Uncharacterized protein</fullName>
    </submittedName>
</protein>
<reference evidence="1" key="2">
    <citation type="journal article" date="2015" name="Data Brief">
        <title>Shoot transcriptome of the giant reed, Arundo donax.</title>
        <authorList>
            <person name="Barrero R.A."/>
            <person name="Guerrero F.D."/>
            <person name="Moolhuijzen P."/>
            <person name="Goolsby J.A."/>
            <person name="Tidwell J."/>
            <person name="Bellgard S.E."/>
            <person name="Bellgard M.I."/>
        </authorList>
    </citation>
    <scope>NUCLEOTIDE SEQUENCE</scope>
    <source>
        <tissue evidence="1">Shoot tissue taken approximately 20 cm above the soil surface</tissue>
    </source>
</reference>
<proteinExistence type="predicted"/>
<sequence>MSNIRSGGSEVDKATYKMVIPRWICKRGAICGPQLEV</sequence>
<evidence type="ECO:0000313" key="1">
    <source>
        <dbReference type="EMBL" id="JAD64739.1"/>
    </source>
</evidence>
<organism evidence="1">
    <name type="scientific">Arundo donax</name>
    <name type="common">Giant reed</name>
    <name type="synonym">Donax arundinaceus</name>
    <dbReference type="NCBI Taxonomy" id="35708"/>
    <lineage>
        <taxon>Eukaryota</taxon>
        <taxon>Viridiplantae</taxon>
        <taxon>Streptophyta</taxon>
        <taxon>Embryophyta</taxon>
        <taxon>Tracheophyta</taxon>
        <taxon>Spermatophyta</taxon>
        <taxon>Magnoliopsida</taxon>
        <taxon>Liliopsida</taxon>
        <taxon>Poales</taxon>
        <taxon>Poaceae</taxon>
        <taxon>PACMAD clade</taxon>
        <taxon>Arundinoideae</taxon>
        <taxon>Arundineae</taxon>
        <taxon>Arundo</taxon>
    </lineage>
</organism>
<dbReference type="AlphaFoldDB" id="A0A0A9BL92"/>
<name>A0A0A9BL92_ARUDO</name>
<dbReference type="EMBL" id="GBRH01233156">
    <property type="protein sequence ID" value="JAD64739.1"/>
    <property type="molecule type" value="Transcribed_RNA"/>
</dbReference>
<accession>A0A0A9BL92</accession>
<reference evidence="1" key="1">
    <citation type="submission" date="2014-09" db="EMBL/GenBank/DDBJ databases">
        <authorList>
            <person name="Magalhaes I.L.F."/>
            <person name="Oliveira U."/>
            <person name="Santos F.R."/>
            <person name="Vidigal T.H.D.A."/>
            <person name="Brescovit A.D."/>
            <person name="Santos A.J."/>
        </authorList>
    </citation>
    <scope>NUCLEOTIDE SEQUENCE</scope>
    <source>
        <tissue evidence="1">Shoot tissue taken approximately 20 cm above the soil surface</tissue>
    </source>
</reference>